<reference evidence="4 5" key="1">
    <citation type="submission" date="2020-09" db="EMBL/GenBank/DDBJ databases">
        <title>De no assembly of potato wild relative species, Solanum commersonii.</title>
        <authorList>
            <person name="Cho K."/>
        </authorList>
    </citation>
    <scope>NUCLEOTIDE SEQUENCE [LARGE SCALE GENOMIC DNA]</scope>
    <source>
        <strain evidence="4">LZ3.2</strain>
        <tissue evidence="4">Leaf</tissue>
    </source>
</reference>
<keyword evidence="2" id="KW-0012">Acyltransferase</keyword>
<accession>A0A9J5XV05</accession>
<evidence type="ECO:0000313" key="5">
    <source>
        <dbReference type="Proteomes" id="UP000824120"/>
    </source>
</evidence>
<dbReference type="AlphaFoldDB" id="A0A9J5XV05"/>
<dbReference type="PROSITE" id="PS51186">
    <property type="entry name" value="GNAT"/>
    <property type="match status" value="3"/>
</dbReference>
<feature type="domain" description="N-acetyltransferase" evidence="3">
    <location>
        <begin position="88"/>
        <end position="238"/>
    </location>
</feature>
<dbReference type="EMBL" id="JACXVP010000008">
    <property type="protein sequence ID" value="KAG5592025.1"/>
    <property type="molecule type" value="Genomic_DNA"/>
</dbReference>
<feature type="domain" description="N-acetyltransferase" evidence="3">
    <location>
        <begin position="270"/>
        <end position="422"/>
    </location>
</feature>
<keyword evidence="5" id="KW-1185">Reference proteome</keyword>
<evidence type="ECO:0000256" key="1">
    <source>
        <dbReference type="ARBA" id="ARBA00022679"/>
    </source>
</evidence>
<evidence type="ECO:0000259" key="3">
    <source>
        <dbReference type="PROSITE" id="PS51186"/>
    </source>
</evidence>
<dbReference type="OrthoDB" id="7305308at2759"/>
<dbReference type="PANTHER" id="PTHR10545">
    <property type="entry name" value="DIAMINE N-ACETYLTRANSFERASE"/>
    <property type="match status" value="1"/>
</dbReference>
<sequence length="626" mass="71716">MAPALQQPTPTETITIDASSENNNVTITGKIYTRVRLATKSDLSHIYQLFYQIHEYHNYTHLYKATESSLANLLFKENPLPLFYGPSVLLLEVSPTPFNEPKNTTNEGFKPVLTTFDLKFPVVEGQVEEFRSKYDDKSDAYIAGYAFFYANYSCFYDKPGFYFESLYFRESYRKLGMGSLLFGTVASIAANNGFVSVEGIVAVWNKKSYDFYINMGVEIFDEFRYGKLHGENLQKYADKKEKNDEGTTESSLANLLFKENPLPLFYGPSVLLLEVSPTPFNEPKNTINEGFKPVLTTFDLKFPVVEGQVEEFRSKYDDKSDAYIAGYAFFYANYSCFYDKPGFYFESLYFRESYRKLGMGSLLFGTVASIAANNGFVSVEGIVAVWNKKSYDFYINMGVEIFDEFRYGKLHGEKLQKVRLATKSDLSHIYQLFYQIHVYHNYTHLYKATESSLANLLFKENPLPLFYGPSILILEVSPTPFTEPKNTTNGGFKPVLTTFDLKFPVVEGQVEEFRSKYDDKSDVYIAGYVFFYANYSCFNDKPGLYLESLYLRESYRKLGMGKLLFGTVSSIAANNGFVSLEEIVAVWNKKAYDLYVNMGLEIFDEFRYGKLHGENLQKYAHKNGGN</sequence>
<evidence type="ECO:0000256" key="2">
    <source>
        <dbReference type="ARBA" id="ARBA00023315"/>
    </source>
</evidence>
<dbReference type="InterPro" id="IPR051016">
    <property type="entry name" value="Diverse_Substrate_AcTransf"/>
</dbReference>
<dbReference type="InterPro" id="IPR016181">
    <property type="entry name" value="Acyl_CoA_acyltransferase"/>
</dbReference>
<evidence type="ECO:0000313" key="4">
    <source>
        <dbReference type="EMBL" id="KAG5592025.1"/>
    </source>
</evidence>
<comment type="caution">
    <text evidence="4">The sequence shown here is derived from an EMBL/GenBank/DDBJ whole genome shotgun (WGS) entry which is preliminary data.</text>
</comment>
<feature type="domain" description="N-acetyltransferase" evidence="3">
    <location>
        <begin position="471"/>
        <end position="621"/>
    </location>
</feature>
<keyword evidence="1" id="KW-0808">Transferase</keyword>
<dbReference type="SUPFAM" id="SSF55729">
    <property type="entry name" value="Acyl-CoA N-acyltransferases (Nat)"/>
    <property type="match status" value="3"/>
</dbReference>
<dbReference type="Proteomes" id="UP000824120">
    <property type="component" value="Chromosome 8"/>
</dbReference>
<dbReference type="PANTHER" id="PTHR10545:SF56">
    <property type="entry name" value="TYRAMINE N-FERULOYLTRANSFERASE 4_11-LIKE"/>
    <property type="match status" value="1"/>
</dbReference>
<dbReference type="InterPro" id="IPR000182">
    <property type="entry name" value="GNAT_dom"/>
</dbReference>
<organism evidence="4 5">
    <name type="scientific">Solanum commersonii</name>
    <name type="common">Commerson's wild potato</name>
    <name type="synonym">Commerson's nightshade</name>
    <dbReference type="NCBI Taxonomy" id="4109"/>
    <lineage>
        <taxon>Eukaryota</taxon>
        <taxon>Viridiplantae</taxon>
        <taxon>Streptophyta</taxon>
        <taxon>Embryophyta</taxon>
        <taxon>Tracheophyta</taxon>
        <taxon>Spermatophyta</taxon>
        <taxon>Magnoliopsida</taxon>
        <taxon>eudicotyledons</taxon>
        <taxon>Gunneridae</taxon>
        <taxon>Pentapetalae</taxon>
        <taxon>asterids</taxon>
        <taxon>lamiids</taxon>
        <taxon>Solanales</taxon>
        <taxon>Solanaceae</taxon>
        <taxon>Solanoideae</taxon>
        <taxon>Solaneae</taxon>
        <taxon>Solanum</taxon>
    </lineage>
</organism>
<dbReference type="Gene3D" id="3.40.630.30">
    <property type="match status" value="3"/>
</dbReference>
<dbReference type="Pfam" id="PF00583">
    <property type="entry name" value="Acetyltransf_1"/>
    <property type="match status" value="3"/>
</dbReference>
<protein>
    <recommendedName>
        <fullName evidence="3">N-acetyltransferase domain-containing protein</fullName>
    </recommendedName>
</protein>
<dbReference type="GO" id="GO:0008080">
    <property type="term" value="F:N-acetyltransferase activity"/>
    <property type="evidence" value="ECO:0007669"/>
    <property type="project" value="TreeGrafter"/>
</dbReference>
<name>A0A9J5XV05_SOLCO</name>
<gene>
    <name evidence="4" type="ORF">H5410_042539</name>
</gene>
<proteinExistence type="predicted"/>